<accession>A0ABN1VQL0</accession>
<dbReference type="EMBL" id="BAAAKW010000031">
    <property type="protein sequence ID" value="GAA1219292.1"/>
    <property type="molecule type" value="Genomic_DNA"/>
</dbReference>
<keyword evidence="3" id="KW-1185">Reference proteome</keyword>
<dbReference type="Proteomes" id="UP001500943">
    <property type="component" value="Unassembled WGS sequence"/>
</dbReference>
<evidence type="ECO:0000313" key="3">
    <source>
        <dbReference type="Proteomes" id="UP001500943"/>
    </source>
</evidence>
<dbReference type="PANTHER" id="PTHR23542:SF1">
    <property type="entry name" value="MAJOR FACILITATOR SUPERFAMILY (MFS) PROFILE DOMAIN-CONTAINING PROTEIN"/>
    <property type="match status" value="1"/>
</dbReference>
<keyword evidence="1" id="KW-0472">Membrane</keyword>
<evidence type="ECO:0008006" key="4">
    <source>
        <dbReference type="Google" id="ProtNLM"/>
    </source>
</evidence>
<name>A0ABN1VQL0_9MICO</name>
<dbReference type="InterPro" id="IPR036259">
    <property type="entry name" value="MFS_trans_sf"/>
</dbReference>
<feature type="transmembrane region" description="Helical" evidence="1">
    <location>
        <begin position="37"/>
        <end position="64"/>
    </location>
</feature>
<feature type="transmembrane region" description="Helical" evidence="1">
    <location>
        <begin position="248"/>
        <end position="268"/>
    </location>
</feature>
<keyword evidence="1" id="KW-1133">Transmembrane helix</keyword>
<feature type="transmembrane region" description="Helical" evidence="1">
    <location>
        <begin position="162"/>
        <end position="183"/>
    </location>
</feature>
<comment type="caution">
    <text evidence="2">The sequence shown here is derived from an EMBL/GenBank/DDBJ whole genome shotgun (WGS) entry which is preliminary data.</text>
</comment>
<dbReference type="InterPro" id="IPR011701">
    <property type="entry name" value="MFS"/>
</dbReference>
<dbReference type="Pfam" id="PF07690">
    <property type="entry name" value="MFS_1"/>
    <property type="match status" value="1"/>
</dbReference>
<feature type="transmembrane region" description="Helical" evidence="1">
    <location>
        <begin position="189"/>
        <end position="207"/>
    </location>
</feature>
<feature type="transmembrane region" description="Helical" evidence="1">
    <location>
        <begin position="129"/>
        <end position="150"/>
    </location>
</feature>
<feature type="transmembrane region" description="Helical" evidence="1">
    <location>
        <begin position="219"/>
        <end position="242"/>
    </location>
</feature>
<gene>
    <name evidence="2" type="ORF">GCM10009655_18490</name>
</gene>
<feature type="transmembrane region" description="Helical" evidence="1">
    <location>
        <begin position="97"/>
        <end position="123"/>
    </location>
</feature>
<evidence type="ECO:0000313" key="2">
    <source>
        <dbReference type="EMBL" id="GAA1219292.1"/>
    </source>
</evidence>
<keyword evidence="1" id="KW-0812">Transmembrane</keyword>
<evidence type="ECO:0000256" key="1">
    <source>
        <dbReference type="SAM" id="Phobius"/>
    </source>
</evidence>
<organism evidence="2 3">
    <name type="scientific">Rhodoglobus aureus</name>
    <dbReference type="NCBI Taxonomy" id="191497"/>
    <lineage>
        <taxon>Bacteria</taxon>
        <taxon>Bacillati</taxon>
        <taxon>Actinomycetota</taxon>
        <taxon>Actinomycetes</taxon>
        <taxon>Micrococcales</taxon>
        <taxon>Microbacteriaceae</taxon>
        <taxon>Rhodoglobus</taxon>
    </lineage>
</organism>
<sequence length="286" mass="28060">MAWGSLTPNAELLKKGLSFDAVIEELLYLVGPAVSGLALAVIAPGVALIIPATFVLVGGLLFVATPTVGAMKARVRHAPQNGDEKLTLRPLILDARFVGLLLPALIAGSVAGLLSVAVPVALAAYGGSAAAGIALGLFAGGSALGGLLYGALTVPGSPARQLVVLSVALLVSTSLVAVVSGAIAVSVVLVVAGLFFSPVMIVTYVAAHTSGGAHQQNSAMTWVNTSHNVGGAAGSALAGVLIQASGVPAAIGGIALGALLLLGISTVLSGRRVGSLSEPVAASEFE</sequence>
<proteinExistence type="predicted"/>
<protein>
    <recommendedName>
        <fullName evidence="4">Major facilitator superfamily (MFS) profile domain-containing protein</fullName>
    </recommendedName>
</protein>
<dbReference type="SUPFAM" id="SSF103473">
    <property type="entry name" value="MFS general substrate transporter"/>
    <property type="match status" value="1"/>
</dbReference>
<reference evidence="2 3" key="1">
    <citation type="journal article" date="2019" name="Int. J. Syst. Evol. Microbiol.">
        <title>The Global Catalogue of Microorganisms (GCM) 10K type strain sequencing project: providing services to taxonomists for standard genome sequencing and annotation.</title>
        <authorList>
            <consortium name="The Broad Institute Genomics Platform"/>
            <consortium name="The Broad Institute Genome Sequencing Center for Infectious Disease"/>
            <person name="Wu L."/>
            <person name="Ma J."/>
        </authorList>
    </citation>
    <scope>NUCLEOTIDE SEQUENCE [LARGE SCALE GENOMIC DNA]</scope>
    <source>
        <strain evidence="2 3">JCM 12762</strain>
    </source>
</reference>
<dbReference type="Gene3D" id="1.20.1250.20">
    <property type="entry name" value="MFS general substrate transporter like domains"/>
    <property type="match status" value="1"/>
</dbReference>
<dbReference type="PANTHER" id="PTHR23542">
    <property type="match status" value="1"/>
</dbReference>